<proteinExistence type="predicted"/>
<name>A0ABD2CUU3_VESMC</name>
<dbReference type="EMBL" id="JAYRBN010000030">
    <property type="protein sequence ID" value="KAL2748852.1"/>
    <property type="molecule type" value="Genomic_DNA"/>
</dbReference>
<accession>A0ABD2CUU3</accession>
<keyword evidence="2" id="KW-1185">Reference proteome</keyword>
<evidence type="ECO:0000313" key="1">
    <source>
        <dbReference type="EMBL" id="KAL2748852.1"/>
    </source>
</evidence>
<dbReference type="AlphaFoldDB" id="A0ABD2CUU3"/>
<comment type="caution">
    <text evidence="1">The sequence shown here is derived from an EMBL/GenBank/DDBJ whole genome shotgun (WGS) entry which is preliminary data.</text>
</comment>
<reference evidence="1 2" key="1">
    <citation type="journal article" date="2024" name="Ann. Entomol. Soc. Am.">
        <title>Genomic analyses of the southern and eastern yellowjacket wasps (Hymenoptera: Vespidae) reveal evolutionary signatures of social life.</title>
        <authorList>
            <person name="Catto M.A."/>
            <person name="Caine P.B."/>
            <person name="Orr S.E."/>
            <person name="Hunt B.G."/>
            <person name="Goodisman M.A.D."/>
        </authorList>
    </citation>
    <scope>NUCLEOTIDE SEQUENCE [LARGE SCALE GENOMIC DNA]</scope>
    <source>
        <strain evidence="1">232</strain>
        <tissue evidence="1">Head and thorax</tissue>
    </source>
</reference>
<gene>
    <name evidence="1" type="ORF">V1477_002972</name>
</gene>
<evidence type="ECO:0000313" key="2">
    <source>
        <dbReference type="Proteomes" id="UP001607303"/>
    </source>
</evidence>
<organism evidence="1 2">
    <name type="scientific">Vespula maculifrons</name>
    <name type="common">Eastern yellow jacket</name>
    <name type="synonym">Wasp</name>
    <dbReference type="NCBI Taxonomy" id="7453"/>
    <lineage>
        <taxon>Eukaryota</taxon>
        <taxon>Metazoa</taxon>
        <taxon>Ecdysozoa</taxon>
        <taxon>Arthropoda</taxon>
        <taxon>Hexapoda</taxon>
        <taxon>Insecta</taxon>
        <taxon>Pterygota</taxon>
        <taxon>Neoptera</taxon>
        <taxon>Endopterygota</taxon>
        <taxon>Hymenoptera</taxon>
        <taxon>Apocrita</taxon>
        <taxon>Aculeata</taxon>
        <taxon>Vespoidea</taxon>
        <taxon>Vespidae</taxon>
        <taxon>Vespinae</taxon>
        <taxon>Vespula</taxon>
    </lineage>
</organism>
<dbReference type="Proteomes" id="UP001607303">
    <property type="component" value="Unassembled WGS sequence"/>
</dbReference>
<sequence>MTRSTPISRFRSNNFIPTLVEKRNRNFGIRPLGKFQVMGLEALRRKDRICLRSLRTLHRVR</sequence>
<protein>
    <submittedName>
        <fullName evidence="1">Uncharacterized protein</fullName>
    </submittedName>
</protein>